<dbReference type="Proteomes" id="UP000305948">
    <property type="component" value="Unassembled WGS sequence"/>
</dbReference>
<reference evidence="1 2" key="1">
    <citation type="journal article" date="2019" name="Nat. Ecol. Evol.">
        <title>Megaphylogeny resolves global patterns of mushroom evolution.</title>
        <authorList>
            <person name="Varga T."/>
            <person name="Krizsan K."/>
            <person name="Foldi C."/>
            <person name="Dima B."/>
            <person name="Sanchez-Garcia M."/>
            <person name="Sanchez-Ramirez S."/>
            <person name="Szollosi G.J."/>
            <person name="Szarkandi J.G."/>
            <person name="Papp V."/>
            <person name="Albert L."/>
            <person name="Andreopoulos W."/>
            <person name="Angelini C."/>
            <person name="Antonin V."/>
            <person name="Barry K.W."/>
            <person name="Bougher N.L."/>
            <person name="Buchanan P."/>
            <person name="Buyck B."/>
            <person name="Bense V."/>
            <person name="Catcheside P."/>
            <person name="Chovatia M."/>
            <person name="Cooper J."/>
            <person name="Damon W."/>
            <person name="Desjardin D."/>
            <person name="Finy P."/>
            <person name="Geml J."/>
            <person name="Haridas S."/>
            <person name="Hughes K."/>
            <person name="Justo A."/>
            <person name="Karasinski D."/>
            <person name="Kautmanova I."/>
            <person name="Kiss B."/>
            <person name="Kocsube S."/>
            <person name="Kotiranta H."/>
            <person name="LaButti K.M."/>
            <person name="Lechner B.E."/>
            <person name="Liimatainen K."/>
            <person name="Lipzen A."/>
            <person name="Lukacs Z."/>
            <person name="Mihaltcheva S."/>
            <person name="Morgado L.N."/>
            <person name="Niskanen T."/>
            <person name="Noordeloos M.E."/>
            <person name="Ohm R.A."/>
            <person name="Ortiz-Santana B."/>
            <person name="Ovrebo C."/>
            <person name="Racz N."/>
            <person name="Riley R."/>
            <person name="Savchenko A."/>
            <person name="Shiryaev A."/>
            <person name="Soop K."/>
            <person name="Spirin V."/>
            <person name="Szebenyi C."/>
            <person name="Tomsovsky M."/>
            <person name="Tulloss R.E."/>
            <person name="Uehling J."/>
            <person name="Grigoriev I.V."/>
            <person name="Vagvolgyi C."/>
            <person name="Papp T."/>
            <person name="Martin F.M."/>
            <person name="Miettinen O."/>
            <person name="Hibbett D.S."/>
            <person name="Nagy L.G."/>
        </authorList>
    </citation>
    <scope>NUCLEOTIDE SEQUENCE [LARGE SCALE GENOMIC DNA]</scope>
    <source>
        <strain evidence="1 2">OMC1185</strain>
    </source>
</reference>
<gene>
    <name evidence="1" type="ORF">OE88DRAFT_1650349</name>
</gene>
<organism evidence="1 2">
    <name type="scientific">Heliocybe sulcata</name>
    <dbReference type="NCBI Taxonomy" id="5364"/>
    <lineage>
        <taxon>Eukaryota</taxon>
        <taxon>Fungi</taxon>
        <taxon>Dikarya</taxon>
        <taxon>Basidiomycota</taxon>
        <taxon>Agaricomycotina</taxon>
        <taxon>Agaricomycetes</taxon>
        <taxon>Gloeophyllales</taxon>
        <taxon>Gloeophyllaceae</taxon>
        <taxon>Heliocybe</taxon>
    </lineage>
</organism>
<keyword evidence="2" id="KW-1185">Reference proteome</keyword>
<evidence type="ECO:0000313" key="2">
    <source>
        <dbReference type="Proteomes" id="UP000305948"/>
    </source>
</evidence>
<dbReference type="EMBL" id="ML213503">
    <property type="protein sequence ID" value="TFK56862.1"/>
    <property type="molecule type" value="Genomic_DNA"/>
</dbReference>
<dbReference type="AlphaFoldDB" id="A0A5C3NHI8"/>
<accession>A0A5C3NHI8</accession>
<sequence length="83" mass="9100">MAVITLVNPKRFDRSDVNQCSYSTFNVERSAPIPSIVLSLRRCIVIFMCLASGSGIAPVPDGQQMGYIHAVNPTVTLTLSHHR</sequence>
<evidence type="ECO:0000313" key="1">
    <source>
        <dbReference type="EMBL" id="TFK56862.1"/>
    </source>
</evidence>
<protein>
    <submittedName>
        <fullName evidence="1">Uncharacterized protein</fullName>
    </submittedName>
</protein>
<proteinExistence type="predicted"/>
<name>A0A5C3NHI8_9AGAM</name>